<dbReference type="EMBL" id="CP058601">
    <property type="protein sequence ID" value="QLG47434.1"/>
    <property type="molecule type" value="Genomic_DNA"/>
</dbReference>
<keyword evidence="1" id="KW-0808">Transferase</keyword>
<proteinExistence type="predicted"/>
<dbReference type="Proteomes" id="UP000509241">
    <property type="component" value="Chromosome"/>
</dbReference>
<dbReference type="PIRSF" id="PIRSF030471">
    <property type="entry name" value="STR_Vng0742h_prd"/>
    <property type="match status" value="1"/>
</dbReference>
<sequence length="243" mass="27441">MSSLGEFVEAVERRRKTLEVHTDDDAVSDALRRQFETRNVDVVHRSIGSLDDAGFVIVRDADDEFRGALGIDQFQAILSPQVHPPWELAETDEDRSDLFDFLENTLFTSYSRRQMLATAREIEERAWRVGTGTLYSGFERATAFAVQADVYDRLGSRGSLAVRIFFDDEWDAPVADGVSVVSEPGGELGEYWFVVFDGGGNELEACALLAEERQDGEFYGFWTYDQELVGDLVSYLERTYAVE</sequence>
<keyword evidence="2" id="KW-1185">Reference proteome</keyword>
<protein>
    <submittedName>
        <fullName evidence="1">Histidine kinase</fullName>
    </submittedName>
</protein>
<reference evidence="1 2" key="1">
    <citation type="submission" date="2020-07" db="EMBL/GenBank/DDBJ databases">
        <authorList>
            <person name="Cui H."/>
        </authorList>
    </citation>
    <scope>NUCLEOTIDE SEQUENCE [LARGE SCALE GENOMIC DNA]</scope>
    <source>
        <strain evidence="1 2">YPL8</strain>
    </source>
</reference>
<dbReference type="GeneID" id="56031729"/>
<dbReference type="InterPro" id="IPR016954">
    <property type="entry name" value="Uncharacterised_Vng0742h"/>
</dbReference>
<dbReference type="GO" id="GO:0016301">
    <property type="term" value="F:kinase activity"/>
    <property type="evidence" value="ECO:0007669"/>
    <property type="project" value="UniProtKB-KW"/>
</dbReference>
<organism evidence="1 2">
    <name type="scientific">Natrinema halophilum</name>
    <dbReference type="NCBI Taxonomy" id="1699371"/>
    <lineage>
        <taxon>Archaea</taxon>
        <taxon>Methanobacteriati</taxon>
        <taxon>Methanobacteriota</taxon>
        <taxon>Stenosarchaea group</taxon>
        <taxon>Halobacteria</taxon>
        <taxon>Halobacteriales</taxon>
        <taxon>Natrialbaceae</taxon>
        <taxon>Natrinema</taxon>
    </lineage>
</organism>
<evidence type="ECO:0000313" key="2">
    <source>
        <dbReference type="Proteomes" id="UP000509241"/>
    </source>
</evidence>
<dbReference type="AlphaFoldDB" id="A0A7D5GFA6"/>
<dbReference type="RefSeq" id="WP_179259177.1">
    <property type="nucleotide sequence ID" value="NZ_CP058601.1"/>
</dbReference>
<accession>A0A7D5GFA6</accession>
<keyword evidence="1" id="KW-0418">Kinase</keyword>
<name>A0A7D5GFA6_9EURY</name>
<dbReference type="KEGG" id="haly:HYG82_00520"/>
<dbReference type="OrthoDB" id="198447at2157"/>
<gene>
    <name evidence="1" type="ORF">HYG82_00520</name>
</gene>
<evidence type="ECO:0000313" key="1">
    <source>
        <dbReference type="EMBL" id="QLG47434.1"/>
    </source>
</evidence>